<sequence>MQTRLSTHPPRVAPLPTGLWSLGAGLLALLLWDASGLDLWAMRQVGSATGFAWRDAWFTGQFIHQGGRLLSWLVLAFIVLANLRPARVLPALNRRERLSWLLVTLACLAAVSLIKRVSLTSCPWDLHEFGGAARYVSHWALGLRDGGGGHCFPSGHASAAFAFLCGGWVLGRAYPRGARAWVATVVSLGVVYGVGQMLRGAHYPSHTMWTAWVCWAVTVAAAQAGSWRVSRLAVA</sequence>
<dbReference type="InterPro" id="IPR036938">
    <property type="entry name" value="PAP2/HPO_sf"/>
</dbReference>
<keyword evidence="1" id="KW-1133">Transmembrane helix</keyword>
<keyword evidence="1" id="KW-0472">Membrane</keyword>
<feature type="domain" description="Phosphatidic acid phosphatase type 2/haloperoxidase" evidence="2">
    <location>
        <begin position="101"/>
        <end position="227"/>
    </location>
</feature>
<evidence type="ECO:0000259" key="2">
    <source>
        <dbReference type="Pfam" id="PF01569"/>
    </source>
</evidence>
<feature type="transmembrane region" description="Helical" evidence="1">
    <location>
        <begin position="209"/>
        <end position="229"/>
    </location>
</feature>
<dbReference type="EMBL" id="JAVDXQ010000005">
    <property type="protein sequence ID" value="MDR7298515.1"/>
    <property type="molecule type" value="Genomic_DNA"/>
</dbReference>
<name>A0ABU1ZEY3_9BURK</name>
<dbReference type="RefSeq" id="WP_310347526.1">
    <property type="nucleotide sequence ID" value="NZ_JAVDXQ010000005.1"/>
</dbReference>
<comment type="caution">
    <text evidence="3">The sequence shown here is derived from an EMBL/GenBank/DDBJ whole genome shotgun (WGS) entry which is preliminary data.</text>
</comment>
<evidence type="ECO:0000313" key="4">
    <source>
        <dbReference type="Proteomes" id="UP001180536"/>
    </source>
</evidence>
<feature type="transmembrane region" description="Helical" evidence="1">
    <location>
        <begin position="12"/>
        <end position="32"/>
    </location>
</feature>
<feature type="transmembrane region" description="Helical" evidence="1">
    <location>
        <begin position="98"/>
        <end position="114"/>
    </location>
</feature>
<dbReference type="Pfam" id="PF01569">
    <property type="entry name" value="PAP2"/>
    <property type="match status" value="1"/>
</dbReference>
<feature type="transmembrane region" description="Helical" evidence="1">
    <location>
        <begin position="178"/>
        <end position="197"/>
    </location>
</feature>
<gene>
    <name evidence="3" type="ORF">J2X16_003878</name>
</gene>
<feature type="transmembrane region" description="Helical" evidence="1">
    <location>
        <begin position="69"/>
        <end position="86"/>
    </location>
</feature>
<dbReference type="CDD" id="cd03396">
    <property type="entry name" value="PAP2_like_6"/>
    <property type="match status" value="1"/>
</dbReference>
<dbReference type="Proteomes" id="UP001180536">
    <property type="component" value="Unassembled WGS sequence"/>
</dbReference>
<dbReference type="Gene3D" id="1.20.144.10">
    <property type="entry name" value="Phosphatidic acid phosphatase type 2/haloperoxidase"/>
    <property type="match status" value="1"/>
</dbReference>
<accession>A0ABU1ZEY3</accession>
<proteinExistence type="predicted"/>
<organism evidence="3 4">
    <name type="scientific">Pelomonas aquatica</name>
    <dbReference type="NCBI Taxonomy" id="431058"/>
    <lineage>
        <taxon>Bacteria</taxon>
        <taxon>Pseudomonadati</taxon>
        <taxon>Pseudomonadota</taxon>
        <taxon>Betaproteobacteria</taxon>
        <taxon>Burkholderiales</taxon>
        <taxon>Sphaerotilaceae</taxon>
        <taxon>Roseateles</taxon>
    </lineage>
</organism>
<dbReference type="SUPFAM" id="SSF48317">
    <property type="entry name" value="Acid phosphatase/Vanadium-dependent haloperoxidase"/>
    <property type="match status" value="1"/>
</dbReference>
<evidence type="ECO:0000256" key="1">
    <source>
        <dbReference type="SAM" id="Phobius"/>
    </source>
</evidence>
<reference evidence="3 4" key="1">
    <citation type="submission" date="2023-07" db="EMBL/GenBank/DDBJ databases">
        <title>Sorghum-associated microbial communities from plants grown in Nebraska, USA.</title>
        <authorList>
            <person name="Schachtman D."/>
        </authorList>
    </citation>
    <scope>NUCLEOTIDE SEQUENCE [LARGE SCALE GENOMIC DNA]</scope>
    <source>
        <strain evidence="3 4">BE310</strain>
    </source>
</reference>
<evidence type="ECO:0000313" key="3">
    <source>
        <dbReference type="EMBL" id="MDR7298515.1"/>
    </source>
</evidence>
<keyword evidence="4" id="KW-1185">Reference proteome</keyword>
<feature type="transmembrane region" description="Helical" evidence="1">
    <location>
        <begin position="152"/>
        <end position="171"/>
    </location>
</feature>
<keyword evidence="1" id="KW-0812">Transmembrane</keyword>
<protein>
    <submittedName>
        <fullName evidence="3">Membrane-associated PAP2 superfamily phosphatase</fullName>
    </submittedName>
</protein>
<dbReference type="InterPro" id="IPR000326">
    <property type="entry name" value="PAP2/HPO"/>
</dbReference>